<keyword evidence="1" id="KW-1185">Reference proteome</keyword>
<dbReference type="WBParaSite" id="ALUE_0000749701-mRNA-1">
    <property type="protein sequence ID" value="ALUE_0000749701-mRNA-1"/>
    <property type="gene ID" value="ALUE_0000749701"/>
</dbReference>
<dbReference type="Proteomes" id="UP000036681">
    <property type="component" value="Unplaced"/>
</dbReference>
<evidence type="ECO:0000313" key="2">
    <source>
        <dbReference type="WBParaSite" id="ALUE_0000749701-mRNA-1"/>
    </source>
</evidence>
<reference evidence="2" key="1">
    <citation type="submission" date="2017-02" db="UniProtKB">
        <authorList>
            <consortium name="WormBaseParasite"/>
        </authorList>
    </citation>
    <scope>IDENTIFICATION</scope>
</reference>
<organism evidence="1 2">
    <name type="scientific">Ascaris lumbricoides</name>
    <name type="common">Giant roundworm</name>
    <dbReference type="NCBI Taxonomy" id="6252"/>
    <lineage>
        <taxon>Eukaryota</taxon>
        <taxon>Metazoa</taxon>
        <taxon>Ecdysozoa</taxon>
        <taxon>Nematoda</taxon>
        <taxon>Chromadorea</taxon>
        <taxon>Rhabditida</taxon>
        <taxon>Spirurina</taxon>
        <taxon>Ascaridomorpha</taxon>
        <taxon>Ascaridoidea</taxon>
        <taxon>Ascarididae</taxon>
        <taxon>Ascaris</taxon>
    </lineage>
</organism>
<proteinExistence type="predicted"/>
<name>A0A0M3HWH8_ASCLU</name>
<accession>A0A0M3HWH8</accession>
<evidence type="ECO:0000313" key="1">
    <source>
        <dbReference type="Proteomes" id="UP000036681"/>
    </source>
</evidence>
<protein>
    <submittedName>
        <fullName evidence="2">Uncharacterized protein</fullName>
    </submittedName>
</protein>
<dbReference type="AlphaFoldDB" id="A0A0M3HWH8"/>
<sequence>MQRGTSLVIECISERIHLTTSSKLQKTYTGHARKVGVHHVVPRYLSLTNERQPGRKNFMHYSIPKRTCGGRPNELAFLPPWIFAASISFRRHFIQLMLQHQRVLHHVSLNSAFYQCFPFHITCSHDFAKLMYITSLVDGECTPVQKHHLRVQNFLQKDNKKINEVRMKFFRLNAVDRSAENK</sequence>